<dbReference type="EMBL" id="VAVY01000001">
    <property type="protein sequence ID" value="TMM67622.1"/>
    <property type="molecule type" value="Genomic_DNA"/>
</dbReference>
<reference evidence="2 3" key="1">
    <citation type="submission" date="2019-05" db="EMBL/GenBank/DDBJ databases">
        <title>Identification and Biocontrol Activity Analysis of Biocontrol Strain PF-1 Based on Genome-wide Data.</title>
        <authorList>
            <person name="Qi J."/>
        </authorList>
    </citation>
    <scope>NUCLEOTIDE SEQUENCE [LARGE SCALE GENOMIC DNA]</scope>
    <source>
        <strain evidence="2 3">PF-1</strain>
    </source>
</reference>
<organism evidence="2 3">
    <name type="scientific">Pseudomonas protegens</name>
    <dbReference type="NCBI Taxonomy" id="380021"/>
    <lineage>
        <taxon>Bacteria</taxon>
        <taxon>Pseudomonadati</taxon>
        <taxon>Pseudomonadota</taxon>
        <taxon>Gammaproteobacteria</taxon>
        <taxon>Pseudomonadales</taxon>
        <taxon>Pseudomonadaceae</taxon>
        <taxon>Pseudomonas</taxon>
    </lineage>
</organism>
<evidence type="ECO:0000313" key="3">
    <source>
        <dbReference type="Proteomes" id="UP000310095"/>
    </source>
</evidence>
<gene>
    <name evidence="2" type="ORF">FEF10_09275</name>
</gene>
<evidence type="ECO:0000256" key="1">
    <source>
        <dbReference type="SAM" id="MobiDB-lite"/>
    </source>
</evidence>
<sequence>MHGADPRRSRLAGEEARKSCSAPGDAYAGKPAPTERGRAVDLLMTKTTKAWTVAGPGLCRCLSSSRSATAL</sequence>
<dbReference type="Proteomes" id="UP000310095">
    <property type="component" value="Unassembled WGS sequence"/>
</dbReference>
<accession>A0ABY2VRA5</accession>
<protein>
    <recommendedName>
        <fullName evidence="4">DUF1534 domain-containing protein</fullName>
    </recommendedName>
</protein>
<comment type="caution">
    <text evidence="2">The sequence shown here is derived from an EMBL/GenBank/DDBJ whole genome shotgun (WGS) entry which is preliminary data.</text>
</comment>
<evidence type="ECO:0008006" key="4">
    <source>
        <dbReference type="Google" id="ProtNLM"/>
    </source>
</evidence>
<feature type="region of interest" description="Disordered" evidence="1">
    <location>
        <begin position="1"/>
        <end position="36"/>
    </location>
</feature>
<name>A0ABY2VRA5_9PSED</name>
<keyword evidence="3" id="KW-1185">Reference proteome</keyword>
<proteinExistence type="predicted"/>
<feature type="compositionally biased region" description="Basic and acidic residues" evidence="1">
    <location>
        <begin position="1"/>
        <end position="18"/>
    </location>
</feature>
<evidence type="ECO:0000313" key="2">
    <source>
        <dbReference type="EMBL" id="TMM67622.1"/>
    </source>
</evidence>